<dbReference type="RefSeq" id="WP_111920072.1">
    <property type="nucleotide sequence ID" value="NZ_CAUWHR010000009.1"/>
</dbReference>
<evidence type="ECO:0000256" key="1">
    <source>
        <dbReference type="ARBA" id="ARBA00008324"/>
    </source>
</evidence>
<dbReference type="EMBL" id="CP030280">
    <property type="protein sequence ID" value="AWY98585.1"/>
    <property type="molecule type" value="Genomic_DNA"/>
</dbReference>
<protein>
    <submittedName>
        <fullName evidence="4">PaaI family thioesterase</fullName>
    </submittedName>
</protein>
<dbReference type="PANTHER" id="PTHR21660">
    <property type="entry name" value="THIOESTERASE SUPERFAMILY MEMBER-RELATED"/>
    <property type="match status" value="1"/>
</dbReference>
<keyword evidence="2" id="KW-0378">Hydrolase</keyword>
<evidence type="ECO:0000313" key="4">
    <source>
        <dbReference type="EMBL" id="AWY98585.1"/>
    </source>
</evidence>
<evidence type="ECO:0000256" key="2">
    <source>
        <dbReference type="ARBA" id="ARBA00022801"/>
    </source>
</evidence>
<dbReference type="Gene3D" id="3.10.129.10">
    <property type="entry name" value="Hotdog Thioesterase"/>
    <property type="match status" value="1"/>
</dbReference>
<reference evidence="5" key="1">
    <citation type="submission" date="2018-06" db="EMBL/GenBank/DDBJ databases">
        <title>Description of Blautia argi sp. nov., a new anaerobic isolated from dog feces.</title>
        <authorList>
            <person name="Chang Y.-H."/>
            <person name="Paek J."/>
            <person name="Shin Y."/>
        </authorList>
    </citation>
    <scope>NUCLEOTIDE SEQUENCE [LARGE SCALE GENOMIC DNA]</scope>
    <source>
        <strain evidence="5">KCTC 15426</strain>
    </source>
</reference>
<sequence>MENERNREMEQEIRESMDRLYPKDPDHLYSKMQIEFYACSYEKRSVTLRFPVQRWELNHMATMHGGLIATAVDTTCGVLVRSVSKSQRIPTINLSLNYLSPAMAQDVLLVTAKADRAGRSICNVSAECKSEKTGKLIATATANFMILD</sequence>
<dbReference type="AlphaFoldDB" id="A0A2Z4UBY4"/>
<dbReference type="InterPro" id="IPR029069">
    <property type="entry name" value="HotDog_dom_sf"/>
</dbReference>
<keyword evidence="5" id="KW-1185">Reference proteome</keyword>
<accession>A0A2Z4UBY4</accession>
<dbReference type="Proteomes" id="UP000250003">
    <property type="component" value="Chromosome"/>
</dbReference>
<dbReference type="PANTHER" id="PTHR21660:SF1">
    <property type="entry name" value="ACYL-COENZYME A THIOESTERASE 13"/>
    <property type="match status" value="1"/>
</dbReference>
<dbReference type="KEGG" id="blau:DQQ01_10950"/>
<dbReference type="CDD" id="cd03443">
    <property type="entry name" value="PaaI_thioesterase"/>
    <property type="match status" value="1"/>
</dbReference>
<dbReference type="GO" id="GO:0047617">
    <property type="term" value="F:fatty acyl-CoA hydrolase activity"/>
    <property type="evidence" value="ECO:0007669"/>
    <property type="project" value="InterPro"/>
</dbReference>
<gene>
    <name evidence="4" type="ORF">DQQ01_10950</name>
</gene>
<evidence type="ECO:0000259" key="3">
    <source>
        <dbReference type="Pfam" id="PF03061"/>
    </source>
</evidence>
<dbReference type="InterPro" id="IPR006683">
    <property type="entry name" value="Thioestr_dom"/>
</dbReference>
<name>A0A2Z4UBY4_9FIRM</name>
<proteinExistence type="inferred from homology"/>
<evidence type="ECO:0000313" key="5">
    <source>
        <dbReference type="Proteomes" id="UP000250003"/>
    </source>
</evidence>
<comment type="similarity">
    <text evidence="1">Belongs to the thioesterase PaaI family.</text>
</comment>
<organism evidence="4 5">
    <name type="scientific">Blautia argi</name>
    <dbReference type="NCBI Taxonomy" id="1912897"/>
    <lineage>
        <taxon>Bacteria</taxon>
        <taxon>Bacillati</taxon>
        <taxon>Bacillota</taxon>
        <taxon>Clostridia</taxon>
        <taxon>Lachnospirales</taxon>
        <taxon>Lachnospiraceae</taxon>
        <taxon>Blautia</taxon>
    </lineage>
</organism>
<dbReference type="OrthoDB" id="328435at2"/>
<dbReference type="Pfam" id="PF03061">
    <property type="entry name" value="4HBT"/>
    <property type="match status" value="1"/>
</dbReference>
<dbReference type="SUPFAM" id="SSF54637">
    <property type="entry name" value="Thioesterase/thiol ester dehydrase-isomerase"/>
    <property type="match status" value="1"/>
</dbReference>
<dbReference type="InterPro" id="IPR039298">
    <property type="entry name" value="ACOT13"/>
</dbReference>
<feature type="domain" description="Thioesterase" evidence="3">
    <location>
        <begin position="62"/>
        <end position="135"/>
    </location>
</feature>